<dbReference type="SUPFAM" id="SSF53448">
    <property type="entry name" value="Nucleotide-diphospho-sugar transferases"/>
    <property type="match status" value="1"/>
</dbReference>
<protein>
    <submittedName>
        <fullName evidence="5">Glycosyltransferase family 2 protein</fullName>
    </submittedName>
</protein>
<evidence type="ECO:0000256" key="2">
    <source>
        <dbReference type="ARBA" id="ARBA00022676"/>
    </source>
</evidence>
<name>A0A549TAD4_9HYPH</name>
<evidence type="ECO:0000256" key="1">
    <source>
        <dbReference type="ARBA" id="ARBA00006739"/>
    </source>
</evidence>
<accession>A0A549TAD4</accession>
<gene>
    <name evidence="5" type="ORF">FNA46_11775</name>
</gene>
<comment type="similarity">
    <text evidence="1">Belongs to the glycosyltransferase 2 family.</text>
</comment>
<sequence length="337" mass="36829">MTEDIGKQVCVIIAAKDAAETIGKAIRSALAEAAVQEVVVVDDGSGDDTAGAAHRADDGTGRLVVARFDKNRGPSAARNHAIDISTAPLIGILDADDFFFPGRFAPMQAEADWDLIADNIGFIHHDPAQAVEPERFEARSRQLSLVDFVEGNISRRGRPRGEIGFLKPIMRRSFLIAHDLRYDESLRLGEDYDLYLRALARGARYKVIDHCGYGAVVRANSLSGRHRTEDLRRLYEAERRIRLTPGLLTAEQAKAVARHERHIRARHDLRHALDIKAKGGAPAAVRHLLTHPLTAPGVLAGVLGDKLEAFAGAKQTQPPVPAGKLRYLLPAVPVARQ</sequence>
<dbReference type="CDD" id="cd00761">
    <property type="entry name" value="Glyco_tranf_GTA_type"/>
    <property type="match status" value="1"/>
</dbReference>
<dbReference type="RefSeq" id="WP_143125389.1">
    <property type="nucleotide sequence ID" value="NZ_VJMG01000028.1"/>
</dbReference>
<proteinExistence type="inferred from homology"/>
<dbReference type="PANTHER" id="PTHR43685:SF5">
    <property type="entry name" value="GLYCOSYLTRANSFERASE EPSE-RELATED"/>
    <property type="match status" value="1"/>
</dbReference>
<keyword evidence="6" id="KW-1185">Reference proteome</keyword>
<dbReference type="PANTHER" id="PTHR43685">
    <property type="entry name" value="GLYCOSYLTRANSFERASE"/>
    <property type="match status" value="1"/>
</dbReference>
<feature type="domain" description="Glycosyltransferase 2-like" evidence="4">
    <location>
        <begin position="10"/>
        <end position="172"/>
    </location>
</feature>
<evidence type="ECO:0000256" key="3">
    <source>
        <dbReference type="ARBA" id="ARBA00022679"/>
    </source>
</evidence>
<dbReference type="EMBL" id="VJMG01000028">
    <property type="protein sequence ID" value="TRL38830.1"/>
    <property type="molecule type" value="Genomic_DNA"/>
</dbReference>
<organism evidence="5 6">
    <name type="scientific">Rhizobium straminoryzae</name>
    <dbReference type="NCBI Taxonomy" id="1387186"/>
    <lineage>
        <taxon>Bacteria</taxon>
        <taxon>Pseudomonadati</taxon>
        <taxon>Pseudomonadota</taxon>
        <taxon>Alphaproteobacteria</taxon>
        <taxon>Hyphomicrobiales</taxon>
        <taxon>Rhizobiaceae</taxon>
        <taxon>Rhizobium/Agrobacterium group</taxon>
        <taxon>Rhizobium</taxon>
    </lineage>
</organism>
<evidence type="ECO:0000313" key="5">
    <source>
        <dbReference type="EMBL" id="TRL38830.1"/>
    </source>
</evidence>
<evidence type="ECO:0000313" key="6">
    <source>
        <dbReference type="Proteomes" id="UP000316801"/>
    </source>
</evidence>
<evidence type="ECO:0000259" key="4">
    <source>
        <dbReference type="Pfam" id="PF00535"/>
    </source>
</evidence>
<dbReference type="Gene3D" id="3.90.550.10">
    <property type="entry name" value="Spore Coat Polysaccharide Biosynthesis Protein SpsA, Chain A"/>
    <property type="match status" value="1"/>
</dbReference>
<dbReference type="GO" id="GO:0016757">
    <property type="term" value="F:glycosyltransferase activity"/>
    <property type="evidence" value="ECO:0007669"/>
    <property type="project" value="UniProtKB-KW"/>
</dbReference>
<dbReference type="InterPro" id="IPR001173">
    <property type="entry name" value="Glyco_trans_2-like"/>
</dbReference>
<keyword evidence="3 5" id="KW-0808">Transferase</keyword>
<dbReference type="AlphaFoldDB" id="A0A549TAD4"/>
<keyword evidence="2" id="KW-0328">Glycosyltransferase</keyword>
<reference evidence="5 6" key="1">
    <citation type="submission" date="2019-07" db="EMBL/GenBank/DDBJ databases">
        <title>Ln-dependent methylotrophs.</title>
        <authorList>
            <person name="Tani A."/>
        </authorList>
    </citation>
    <scope>NUCLEOTIDE SEQUENCE [LARGE SCALE GENOMIC DNA]</scope>
    <source>
        <strain evidence="5 6">SM12</strain>
    </source>
</reference>
<dbReference type="Proteomes" id="UP000316801">
    <property type="component" value="Unassembled WGS sequence"/>
</dbReference>
<comment type="caution">
    <text evidence="5">The sequence shown here is derived from an EMBL/GenBank/DDBJ whole genome shotgun (WGS) entry which is preliminary data.</text>
</comment>
<dbReference type="InterPro" id="IPR029044">
    <property type="entry name" value="Nucleotide-diphossugar_trans"/>
</dbReference>
<dbReference type="Pfam" id="PF00535">
    <property type="entry name" value="Glycos_transf_2"/>
    <property type="match status" value="1"/>
</dbReference>
<dbReference type="InterPro" id="IPR050834">
    <property type="entry name" value="Glycosyltransf_2"/>
</dbReference>